<name>A0A437RR01_9BURK</name>
<keyword evidence="6" id="KW-1185">Reference proteome</keyword>
<gene>
    <name evidence="5" type="ORF">EOE66_01190</name>
</gene>
<dbReference type="RefSeq" id="WP_128226863.1">
    <property type="nucleotide sequence ID" value="NZ_SACR01000001.1"/>
</dbReference>
<dbReference type="InterPro" id="IPR043128">
    <property type="entry name" value="Rev_trsase/Diguanyl_cyclase"/>
</dbReference>
<dbReference type="AlphaFoldDB" id="A0A437RR01"/>
<sequence>MNTAAPQAAEIDALVAQAYALRHTDARAALALAEHAHKLALACDHQRGLAYALLRRAVCLSILGDAAPPGEDCESLLQQAVSLLRSLGDRAGEAEALNQQGVRLAMRGQGEAAIGVYEHVLALRTATDDQPGVAAVLVNIALQHRDNGDLASALACGAEALEAARRCGDARSLAYAHTHLGVVLGALDEPAAAEQQLERSLALVRTTADRAHESTVLVALAHLKRQAGEAAAAEAGARQALALSRATGNQSDQVEALVATALALQAQAAHPGASALLDEAALLAQRRGDLGLQAQVLLAQAETPRALGRPAEALPLLAQAHQLAEAAAALQLSAQAHEALSLAHEAAGDLAAALRHQRAFQACERRLRNQPAQRRLRQFLQQQALASAESDAQAERERSAQLLQALDEARRAEQSRSQLLAELQAQAELLQQLAREDGLTGVANRRWLDLQLQRETERARRFGHPLAVAMIDVDHFKAVNDRLSHGVGDAVLRTLAGLLRANCRASDVLGRYGGEEFMLILVESSLAQALEACEKLRERVACHDWAVVHPALEALSVSIGVAAFEAGAPDEGLVQAADHQLYRAKHGGRNRVCG</sequence>
<protein>
    <recommendedName>
        <fullName evidence="1">diguanylate cyclase</fullName>
        <ecNumber evidence="1">2.7.7.65</ecNumber>
    </recommendedName>
</protein>
<dbReference type="InterPro" id="IPR019734">
    <property type="entry name" value="TPR_rpt"/>
</dbReference>
<dbReference type="Proteomes" id="UP000285575">
    <property type="component" value="Unassembled WGS sequence"/>
</dbReference>
<dbReference type="InterPro" id="IPR050469">
    <property type="entry name" value="Diguanylate_Cyclase"/>
</dbReference>
<dbReference type="EC" id="2.7.7.65" evidence="1"/>
<evidence type="ECO:0000259" key="4">
    <source>
        <dbReference type="PROSITE" id="PS50887"/>
    </source>
</evidence>
<dbReference type="GO" id="GO:0052621">
    <property type="term" value="F:diguanylate cyclase activity"/>
    <property type="evidence" value="ECO:0007669"/>
    <property type="project" value="UniProtKB-EC"/>
</dbReference>
<dbReference type="CDD" id="cd01949">
    <property type="entry name" value="GGDEF"/>
    <property type="match status" value="1"/>
</dbReference>
<evidence type="ECO:0000256" key="3">
    <source>
        <dbReference type="SAM" id="Coils"/>
    </source>
</evidence>
<dbReference type="FunFam" id="3.30.70.270:FF:000001">
    <property type="entry name" value="Diguanylate cyclase domain protein"/>
    <property type="match status" value="1"/>
</dbReference>
<dbReference type="Pfam" id="PF13424">
    <property type="entry name" value="TPR_12"/>
    <property type="match status" value="1"/>
</dbReference>
<comment type="catalytic activity">
    <reaction evidence="2">
        <text>2 GTP = 3',3'-c-di-GMP + 2 diphosphate</text>
        <dbReference type="Rhea" id="RHEA:24898"/>
        <dbReference type="ChEBI" id="CHEBI:33019"/>
        <dbReference type="ChEBI" id="CHEBI:37565"/>
        <dbReference type="ChEBI" id="CHEBI:58805"/>
        <dbReference type="EC" id="2.7.7.65"/>
    </reaction>
</comment>
<dbReference type="SMART" id="SM00267">
    <property type="entry name" value="GGDEF"/>
    <property type="match status" value="1"/>
</dbReference>
<dbReference type="InterPro" id="IPR000160">
    <property type="entry name" value="GGDEF_dom"/>
</dbReference>
<dbReference type="PROSITE" id="PS50887">
    <property type="entry name" value="GGDEF"/>
    <property type="match status" value="1"/>
</dbReference>
<evidence type="ECO:0000256" key="1">
    <source>
        <dbReference type="ARBA" id="ARBA00012528"/>
    </source>
</evidence>
<feature type="coiled-coil region" evidence="3">
    <location>
        <begin position="385"/>
        <end position="436"/>
    </location>
</feature>
<dbReference type="SUPFAM" id="SSF48452">
    <property type="entry name" value="TPR-like"/>
    <property type="match status" value="2"/>
</dbReference>
<evidence type="ECO:0000313" key="5">
    <source>
        <dbReference type="EMBL" id="RVU49226.1"/>
    </source>
</evidence>
<dbReference type="OrthoDB" id="9813903at2"/>
<dbReference type="GO" id="GO:0043709">
    <property type="term" value="P:cell adhesion involved in single-species biofilm formation"/>
    <property type="evidence" value="ECO:0007669"/>
    <property type="project" value="TreeGrafter"/>
</dbReference>
<feature type="domain" description="GGDEF" evidence="4">
    <location>
        <begin position="464"/>
        <end position="594"/>
    </location>
</feature>
<dbReference type="Gene3D" id="1.25.40.10">
    <property type="entry name" value="Tetratricopeptide repeat domain"/>
    <property type="match status" value="1"/>
</dbReference>
<dbReference type="PANTHER" id="PTHR45138:SF9">
    <property type="entry name" value="DIGUANYLATE CYCLASE DGCM-RELATED"/>
    <property type="match status" value="1"/>
</dbReference>
<dbReference type="Pfam" id="PF00990">
    <property type="entry name" value="GGDEF"/>
    <property type="match status" value="1"/>
</dbReference>
<comment type="caution">
    <text evidence="5">The sequence shown here is derived from an EMBL/GenBank/DDBJ whole genome shotgun (WGS) entry which is preliminary data.</text>
</comment>
<dbReference type="SMART" id="SM00028">
    <property type="entry name" value="TPR"/>
    <property type="match status" value="5"/>
</dbReference>
<dbReference type="InterPro" id="IPR011990">
    <property type="entry name" value="TPR-like_helical_dom_sf"/>
</dbReference>
<reference evidence="5 6" key="1">
    <citation type="submission" date="2019-01" db="EMBL/GenBank/DDBJ databases">
        <authorList>
            <person name="Chen W.-M."/>
        </authorList>
    </citation>
    <scope>NUCLEOTIDE SEQUENCE [LARGE SCALE GENOMIC DNA]</scope>
    <source>
        <strain evidence="5 6">KYPY4</strain>
    </source>
</reference>
<dbReference type="EMBL" id="SACR01000001">
    <property type="protein sequence ID" value="RVU49226.1"/>
    <property type="molecule type" value="Genomic_DNA"/>
</dbReference>
<dbReference type="InterPro" id="IPR029787">
    <property type="entry name" value="Nucleotide_cyclase"/>
</dbReference>
<accession>A0A437RR01</accession>
<dbReference type="GO" id="GO:0005886">
    <property type="term" value="C:plasma membrane"/>
    <property type="evidence" value="ECO:0007669"/>
    <property type="project" value="TreeGrafter"/>
</dbReference>
<keyword evidence="3" id="KW-0175">Coiled coil</keyword>
<dbReference type="PANTHER" id="PTHR45138">
    <property type="entry name" value="REGULATORY COMPONENTS OF SENSORY TRANSDUCTION SYSTEM"/>
    <property type="match status" value="1"/>
</dbReference>
<evidence type="ECO:0000256" key="2">
    <source>
        <dbReference type="ARBA" id="ARBA00034247"/>
    </source>
</evidence>
<proteinExistence type="predicted"/>
<dbReference type="SUPFAM" id="SSF55073">
    <property type="entry name" value="Nucleotide cyclase"/>
    <property type="match status" value="1"/>
</dbReference>
<evidence type="ECO:0000313" key="6">
    <source>
        <dbReference type="Proteomes" id="UP000285575"/>
    </source>
</evidence>
<organism evidence="5 6">
    <name type="scientific">Rubrivivax rivuli</name>
    <dbReference type="NCBI Taxonomy" id="1862385"/>
    <lineage>
        <taxon>Bacteria</taxon>
        <taxon>Pseudomonadati</taxon>
        <taxon>Pseudomonadota</taxon>
        <taxon>Betaproteobacteria</taxon>
        <taxon>Burkholderiales</taxon>
        <taxon>Sphaerotilaceae</taxon>
        <taxon>Rubrivivax</taxon>
    </lineage>
</organism>
<dbReference type="Gene3D" id="3.30.70.270">
    <property type="match status" value="1"/>
</dbReference>
<dbReference type="NCBIfam" id="TIGR00254">
    <property type="entry name" value="GGDEF"/>
    <property type="match status" value="1"/>
</dbReference>
<dbReference type="GO" id="GO:1902201">
    <property type="term" value="P:negative regulation of bacterial-type flagellum-dependent cell motility"/>
    <property type="evidence" value="ECO:0007669"/>
    <property type="project" value="TreeGrafter"/>
</dbReference>